<protein>
    <recommendedName>
        <fullName evidence="3">SprT-like domain-containing protein</fullName>
    </recommendedName>
</protein>
<keyword evidence="2" id="KW-1185">Reference proteome</keyword>
<dbReference type="OrthoDB" id="6357569at2"/>
<organism evidence="1 2">
    <name type="scientific">Marinobacter panjinensis</name>
    <dbReference type="NCBI Taxonomy" id="2576384"/>
    <lineage>
        <taxon>Bacteria</taxon>
        <taxon>Pseudomonadati</taxon>
        <taxon>Pseudomonadota</taxon>
        <taxon>Gammaproteobacteria</taxon>
        <taxon>Pseudomonadales</taxon>
        <taxon>Marinobacteraceae</taxon>
        <taxon>Marinobacter</taxon>
    </lineage>
</organism>
<evidence type="ECO:0008006" key="3">
    <source>
        <dbReference type="Google" id="ProtNLM"/>
    </source>
</evidence>
<dbReference type="AlphaFoldDB" id="A0A4U6R7Q5"/>
<gene>
    <name evidence="1" type="ORF">FDP08_13640</name>
</gene>
<dbReference type="RefSeq" id="WP_137436676.1">
    <property type="nucleotide sequence ID" value="NZ_SZYH01000001.1"/>
</dbReference>
<dbReference type="Proteomes" id="UP000308488">
    <property type="component" value="Unassembled WGS sequence"/>
</dbReference>
<proteinExistence type="predicted"/>
<name>A0A4U6R7Q5_9GAMM</name>
<accession>A0A4U6R7Q5</accession>
<evidence type="ECO:0000313" key="2">
    <source>
        <dbReference type="Proteomes" id="UP000308488"/>
    </source>
</evidence>
<dbReference type="EMBL" id="SZYH01000001">
    <property type="protein sequence ID" value="TKV69058.1"/>
    <property type="molecule type" value="Genomic_DNA"/>
</dbReference>
<comment type="caution">
    <text evidence="1">The sequence shown here is derived from an EMBL/GenBank/DDBJ whole genome shotgun (WGS) entry which is preliminary data.</text>
</comment>
<reference evidence="1 2" key="1">
    <citation type="submission" date="2019-05" db="EMBL/GenBank/DDBJ databases">
        <title>Marinobacter panjinensis sp. nov., a moderately halophilic bacterium isolated from sea tidal flat environment.</title>
        <authorList>
            <person name="Yang W."/>
            <person name="An M."/>
            <person name="He W."/>
            <person name="Luo X."/>
            <person name="Zhu L."/>
            <person name="Chen G."/>
            <person name="Zhang Y."/>
            <person name="Wang Y."/>
        </authorList>
    </citation>
    <scope>NUCLEOTIDE SEQUENCE [LARGE SCALE GENOMIC DNA]</scope>
    <source>
        <strain evidence="1 2">PJ-16</strain>
    </source>
</reference>
<evidence type="ECO:0000313" key="1">
    <source>
        <dbReference type="EMBL" id="TKV69058.1"/>
    </source>
</evidence>
<sequence>MTIEPSKAHRLGQLMCETTSAILWSPAQNWVRNQAPATTLLCRVGSGQATYHRFDPRLKQHQITYGKRMIMAKHQPDAVAGWLSGREIRQRKYFDGEVTTLNLLAHTCCHEFAHLLQHISGQRYHGSVHNRHFYRILDELHGSGGADAARRHLAEQAESAGMPVPDETIQAPDTRLLMSKWAVGDAVGFGAGRRQLQGTIIRVNRKTCTVEGTGDCRGLRYRVPVVLLRALAD</sequence>